<evidence type="ECO:0000259" key="2">
    <source>
        <dbReference type="PROSITE" id="PS50967"/>
    </source>
</evidence>
<feature type="domain" description="NERD" evidence="1">
    <location>
        <begin position="1"/>
        <end position="119"/>
    </location>
</feature>
<sequence length="348" mass="40426">MGELGEKNIAYELKNSNMPMYVLHDVTLEIDDLSAQIDYIVVTRKRTFIIECKNLIGNIEIDSQGNFVRRYNFKGRYIKEGIYSPITQNQRHLDVIKRIKKDSKSNIITKMLVEKFFDENYKSIVVLANPKTYLNYKFAKKEVKNKVLRADQLIDFIKKSNADSDLQASNDEDLKRRAESFLNLHRGNKPSFLKKYRELLEEFNSCKSESMDLNNSMDVNNASIDIKNVDNEDNTNININIQKSNKSNINEGTNRAYKDASINVSKNKEINFETNNVDNEELIKKLKLFRLQISRAENAKPYFIFSDKQMMGLINRMPKNKVELKEVSGFGDIKIEKYGDALLKIINE</sequence>
<dbReference type="InterPro" id="IPR011528">
    <property type="entry name" value="NERD"/>
</dbReference>
<dbReference type="PROSITE" id="PS50967">
    <property type="entry name" value="HRDC"/>
    <property type="match status" value="1"/>
</dbReference>
<name>A0A6N2ZIK8_9CLOT</name>
<proteinExistence type="predicted"/>
<evidence type="ECO:0000259" key="1">
    <source>
        <dbReference type="PROSITE" id="PS50965"/>
    </source>
</evidence>
<keyword evidence="3" id="KW-0547">Nucleotide-binding</keyword>
<dbReference type="Pfam" id="PF08378">
    <property type="entry name" value="NERD"/>
    <property type="match status" value="1"/>
</dbReference>
<keyword evidence="3" id="KW-0378">Hydrolase</keyword>
<dbReference type="EMBL" id="CACRTO010000006">
    <property type="protein sequence ID" value="VYT79121.1"/>
    <property type="molecule type" value="Genomic_DNA"/>
</dbReference>
<gene>
    <name evidence="3" type="primary">uvrD2</name>
    <name evidence="3" type="ORF">CTLFYP3_00689</name>
</gene>
<dbReference type="GO" id="GO:0003678">
    <property type="term" value="F:DNA helicase activity"/>
    <property type="evidence" value="ECO:0007669"/>
    <property type="project" value="UniProtKB-EC"/>
</dbReference>
<dbReference type="SUPFAM" id="SSF47819">
    <property type="entry name" value="HRDC-like"/>
    <property type="match status" value="1"/>
</dbReference>
<dbReference type="Pfam" id="PF00570">
    <property type="entry name" value="HRDC"/>
    <property type="match status" value="1"/>
</dbReference>
<accession>A0A6N2ZIK8</accession>
<dbReference type="AlphaFoldDB" id="A0A6N2ZIK8"/>
<organism evidence="3">
    <name type="scientific">Clostridium tertium</name>
    <dbReference type="NCBI Taxonomy" id="1559"/>
    <lineage>
        <taxon>Bacteria</taxon>
        <taxon>Bacillati</taxon>
        <taxon>Bacillota</taxon>
        <taxon>Clostridia</taxon>
        <taxon>Eubacteriales</taxon>
        <taxon>Clostridiaceae</taxon>
        <taxon>Clostridium</taxon>
    </lineage>
</organism>
<evidence type="ECO:0000313" key="3">
    <source>
        <dbReference type="EMBL" id="VYT79121.1"/>
    </source>
</evidence>
<dbReference type="GO" id="GO:0000166">
    <property type="term" value="F:nucleotide binding"/>
    <property type="evidence" value="ECO:0007669"/>
    <property type="project" value="InterPro"/>
</dbReference>
<dbReference type="RefSeq" id="WP_156625055.1">
    <property type="nucleotide sequence ID" value="NZ_CACRTO010000006.1"/>
</dbReference>
<dbReference type="InterPro" id="IPR002121">
    <property type="entry name" value="HRDC_dom"/>
</dbReference>
<reference evidence="3" key="1">
    <citation type="submission" date="2019-11" db="EMBL/GenBank/DDBJ databases">
        <authorList>
            <person name="Feng L."/>
        </authorList>
    </citation>
    <scope>NUCLEOTIDE SEQUENCE</scope>
    <source>
        <strain evidence="3">CTertiumLFYP3</strain>
    </source>
</reference>
<dbReference type="PROSITE" id="PS50965">
    <property type="entry name" value="NERD"/>
    <property type="match status" value="1"/>
</dbReference>
<dbReference type="InterPro" id="IPR010997">
    <property type="entry name" value="HRDC-like_sf"/>
</dbReference>
<dbReference type="InterPro" id="IPR044876">
    <property type="entry name" value="HRDC_dom_sf"/>
</dbReference>
<dbReference type="Gene3D" id="1.10.150.80">
    <property type="entry name" value="HRDC domain"/>
    <property type="match status" value="1"/>
</dbReference>
<keyword evidence="3" id="KW-0347">Helicase</keyword>
<feature type="domain" description="HRDC" evidence="2">
    <location>
        <begin position="276"/>
        <end position="348"/>
    </location>
</feature>
<dbReference type="EC" id="3.6.4.12" evidence="3"/>
<protein>
    <submittedName>
        <fullName evidence="3">ATP-dependent DNA helicase UvrD2</fullName>
        <ecNumber evidence="3">3.6.4.12</ecNumber>
    </submittedName>
</protein>
<dbReference type="GO" id="GO:0003676">
    <property type="term" value="F:nucleic acid binding"/>
    <property type="evidence" value="ECO:0007669"/>
    <property type="project" value="InterPro"/>
</dbReference>
<keyword evidence="3" id="KW-0067">ATP-binding</keyword>
<dbReference type="GO" id="GO:0016787">
    <property type="term" value="F:hydrolase activity"/>
    <property type="evidence" value="ECO:0007669"/>
    <property type="project" value="UniProtKB-KW"/>
</dbReference>